<protein>
    <submittedName>
        <fullName evidence="1">Uncharacterized protein</fullName>
    </submittedName>
</protein>
<dbReference type="EMBL" id="CP134890">
    <property type="protein sequence ID" value="WNM20873.1"/>
    <property type="molecule type" value="Genomic_DNA"/>
</dbReference>
<dbReference type="EMBL" id="CP134878">
    <property type="protein sequence ID" value="WNM19484.1"/>
    <property type="molecule type" value="Genomic_DNA"/>
</dbReference>
<reference evidence="1 3" key="1">
    <citation type="submission" date="2023-09" db="EMBL/GenBank/DDBJ databases">
        <title>Flavobacterium sp. a novel bacteria isolate from Pepper rhizosphere.</title>
        <authorList>
            <person name="Peng Y."/>
            <person name="Lee J."/>
        </authorList>
    </citation>
    <scope>NUCLEOTIDE SEQUENCE</scope>
    <source>
        <strain evidence="1">PMR2A8</strain>
        <strain evidence="2 3">PMTSA4</strain>
    </source>
</reference>
<gene>
    <name evidence="2" type="ORF">RN605_09265</name>
    <name evidence="1" type="ORF">RN608_02095</name>
</gene>
<dbReference type="RefSeq" id="WP_313324376.1">
    <property type="nucleotide sequence ID" value="NZ_CP134878.1"/>
</dbReference>
<proteinExistence type="predicted"/>
<name>A0AA96J8L0_9FLAO</name>
<organism evidence="1">
    <name type="scientific">Flavobacterium capsici</name>
    <dbReference type="NCBI Taxonomy" id="3075618"/>
    <lineage>
        <taxon>Bacteria</taxon>
        <taxon>Pseudomonadati</taxon>
        <taxon>Bacteroidota</taxon>
        <taxon>Flavobacteriia</taxon>
        <taxon>Flavobacteriales</taxon>
        <taxon>Flavobacteriaceae</taxon>
        <taxon>Flavobacterium</taxon>
    </lineage>
</organism>
<keyword evidence="3" id="KW-1185">Reference proteome</keyword>
<evidence type="ECO:0000313" key="1">
    <source>
        <dbReference type="EMBL" id="WNM19484.1"/>
    </source>
</evidence>
<evidence type="ECO:0000313" key="2">
    <source>
        <dbReference type="EMBL" id="WNM20873.1"/>
    </source>
</evidence>
<sequence>MKNPYKFIEEKLKMLFERFPKANIRYEHRESTNTHVVEITPLFFYNNDSYRVIETEIEDEFEVLFPAETIIFISEDSLNKISNPNIEHLGERKGKVCIIQTTHIQFFNFTNISPKYFGENNYALAA</sequence>
<dbReference type="Proteomes" id="UP001304515">
    <property type="component" value="Chromosome"/>
</dbReference>
<accession>A0AA96F0V2</accession>
<dbReference type="AlphaFoldDB" id="A0AA96J8L0"/>
<accession>A0AA96J8L0</accession>
<dbReference type="KEGG" id="fcj:RN605_09265"/>
<evidence type="ECO:0000313" key="3">
    <source>
        <dbReference type="Proteomes" id="UP001304515"/>
    </source>
</evidence>